<protein>
    <submittedName>
        <fullName evidence="2">Uncharacterized protein</fullName>
    </submittedName>
</protein>
<accession>A0A8A1LVU9</accession>
<dbReference type="AlphaFoldDB" id="A0A8A1LVU9"/>
<sequence>MAGIETTRLRTPDVPAPFPASGRGHINKQTNSWSGLSFLLNFISVPRINRRAMAVISYSASAKTRFERRGPGFDANFFLRQLPLEVRILHQDNTGIGCPH</sequence>
<evidence type="ECO:0000256" key="1">
    <source>
        <dbReference type="SAM" id="MobiDB-lite"/>
    </source>
</evidence>
<dbReference type="Proteomes" id="UP000663419">
    <property type="component" value="Chromosome 5"/>
</dbReference>
<evidence type="ECO:0000313" key="2">
    <source>
        <dbReference type="EMBL" id="QSS56534.1"/>
    </source>
</evidence>
<dbReference type="EMBL" id="CP069106">
    <property type="protein sequence ID" value="QSS56534.1"/>
    <property type="molecule type" value="Genomic_DNA"/>
</dbReference>
<evidence type="ECO:0000313" key="3">
    <source>
        <dbReference type="Proteomes" id="UP000663419"/>
    </source>
</evidence>
<dbReference type="VEuPathDB" id="FungiDB:I7I53_04777"/>
<organism evidence="2 3">
    <name type="scientific">Ajellomyces capsulatus (strain H88)</name>
    <name type="common">Darling's disease fungus</name>
    <name type="synonym">Histoplasma capsulatum</name>
    <dbReference type="NCBI Taxonomy" id="544711"/>
    <lineage>
        <taxon>Eukaryota</taxon>
        <taxon>Fungi</taxon>
        <taxon>Dikarya</taxon>
        <taxon>Ascomycota</taxon>
        <taxon>Pezizomycotina</taxon>
        <taxon>Eurotiomycetes</taxon>
        <taxon>Eurotiomycetidae</taxon>
        <taxon>Onygenales</taxon>
        <taxon>Ajellomycetaceae</taxon>
        <taxon>Histoplasma</taxon>
    </lineage>
</organism>
<proteinExistence type="predicted"/>
<gene>
    <name evidence="2" type="ORF">I7I53_04777</name>
</gene>
<feature type="region of interest" description="Disordered" evidence="1">
    <location>
        <begin position="1"/>
        <end position="25"/>
    </location>
</feature>
<reference evidence="2" key="1">
    <citation type="submission" date="2021-01" db="EMBL/GenBank/DDBJ databases">
        <title>Chromosome-level genome assembly of a human fungal pathogen reveals clustering of transcriptionally co-regulated genes.</title>
        <authorList>
            <person name="Voorhies M."/>
            <person name="Cohen S."/>
            <person name="Shea T.P."/>
            <person name="Petrus S."/>
            <person name="Munoz J.F."/>
            <person name="Poplawski S."/>
            <person name="Goldman W.E."/>
            <person name="Michael T."/>
            <person name="Cuomo C.A."/>
            <person name="Sil A."/>
            <person name="Beyhan S."/>
        </authorList>
    </citation>
    <scope>NUCLEOTIDE SEQUENCE</scope>
    <source>
        <strain evidence="2">H88</strain>
    </source>
</reference>
<name>A0A8A1LVU9_AJEC8</name>